<dbReference type="InterPro" id="IPR006796">
    <property type="entry name" value="Dickkopf_N"/>
</dbReference>
<feature type="chain" id="PRO_5043456454" evidence="9">
    <location>
        <begin position="21"/>
        <end position="415"/>
    </location>
</feature>
<reference evidence="14" key="1">
    <citation type="submission" date="2019-10" db="EMBL/GenBank/DDBJ databases">
        <title>Corvus moneduloides (New Caledonian crow) genome, bCorMon1, primary haplotype.</title>
        <authorList>
            <person name="Rutz C."/>
            <person name="Fungtammasan C."/>
            <person name="Mountcastle J."/>
            <person name="Formenti G."/>
            <person name="Chow W."/>
            <person name="Howe K."/>
            <person name="Steele M.P."/>
            <person name="Fernandes J."/>
            <person name="Gilbert M.T.P."/>
            <person name="Fedrigo O."/>
            <person name="Jarvis E.D."/>
            <person name="Gemmell N."/>
        </authorList>
    </citation>
    <scope>NUCLEOTIDE SEQUENCE [LARGE SCALE GENOMIC DNA]</scope>
</reference>
<dbReference type="InterPro" id="IPR039863">
    <property type="entry name" value="DKK1-4"/>
</dbReference>
<evidence type="ECO:0000313" key="14">
    <source>
        <dbReference type="Proteomes" id="UP000694553"/>
    </source>
</evidence>
<evidence type="ECO:0000259" key="12">
    <source>
        <dbReference type="Pfam" id="PF21481"/>
    </source>
</evidence>
<comment type="similarity">
    <text evidence="2">Belongs to the dickkopf family.</text>
</comment>
<dbReference type="GO" id="GO:0090090">
    <property type="term" value="P:negative regulation of canonical Wnt signaling pathway"/>
    <property type="evidence" value="ECO:0007669"/>
    <property type="project" value="TreeGrafter"/>
</dbReference>
<dbReference type="FunFam" id="2.10.80.10:FF:000001">
    <property type="entry name" value="Dickkopf WNT-signaling pathway inhibitor 2"/>
    <property type="match status" value="1"/>
</dbReference>
<keyword evidence="4" id="KW-0964">Secreted</keyword>
<dbReference type="Pfam" id="PF04706">
    <property type="entry name" value="Dickkopf_N"/>
    <property type="match status" value="1"/>
</dbReference>
<dbReference type="Pfam" id="PF21481">
    <property type="entry name" value="DIKK1-2-4_C-subdom1"/>
    <property type="match status" value="1"/>
</dbReference>
<evidence type="ECO:0000313" key="13">
    <source>
        <dbReference type="Ensembl" id="ENSCMUP00000022476.2"/>
    </source>
</evidence>
<dbReference type="Gene3D" id="2.10.80.10">
    <property type="entry name" value="Lipase, subunit A"/>
    <property type="match status" value="1"/>
</dbReference>
<accession>A0A8C3ELZ4</accession>
<name>A0A8C3ELZ4_CORMO</name>
<dbReference type="GO" id="GO:0016055">
    <property type="term" value="P:Wnt signaling pathway"/>
    <property type="evidence" value="ECO:0007669"/>
    <property type="project" value="UniProtKB-KW"/>
</dbReference>
<comment type="subcellular location">
    <subcellularLocation>
        <location evidence="1">Secreted</location>
    </subcellularLocation>
</comment>
<dbReference type="InterPro" id="IPR048499">
    <property type="entry name" value="DIKK1/2/4_C-subdom2"/>
</dbReference>
<feature type="region of interest" description="Disordered" evidence="8">
    <location>
        <begin position="22"/>
        <end position="68"/>
    </location>
</feature>
<dbReference type="GO" id="GO:0005615">
    <property type="term" value="C:extracellular space"/>
    <property type="evidence" value="ECO:0007669"/>
    <property type="project" value="TreeGrafter"/>
</dbReference>
<dbReference type="GO" id="GO:0039706">
    <property type="term" value="F:co-receptor binding"/>
    <property type="evidence" value="ECO:0007669"/>
    <property type="project" value="TreeGrafter"/>
</dbReference>
<evidence type="ECO:0000256" key="3">
    <source>
        <dbReference type="ARBA" id="ARBA00022473"/>
    </source>
</evidence>
<evidence type="ECO:0000256" key="9">
    <source>
        <dbReference type="SAM" id="SignalP"/>
    </source>
</evidence>
<evidence type="ECO:0000256" key="2">
    <source>
        <dbReference type="ARBA" id="ARBA00010842"/>
    </source>
</evidence>
<feature type="domain" description="Dickkopf-related protein 1/2/4 C-terminal subdomain 2" evidence="11">
    <location>
        <begin position="367"/>
        <end position="415"/>
    </location>
</feature>
<reference evidence="13" key="2">
    <citation type="submission" date="2025-08" db="UniProtKB">
        <authorList>
            <consortium name="Ensembl"/>
        </authorList>
    </citation>
    <scope>IDENTIFICATION</scope>
</reference>
<dbReference type="GO" id="GO:0048019">
    <property type="term" value="F:receptor antagonist activity"/>
    <property type="evidence" value="ECO:0007669"/>
    <property type="project" value="TreeGrafter"/>
</dbReference>
<gene>
    <name evidence="13" type="primary">DKK1</name>
</gene>
<evidence type="ECO:0000256" key="1">
    <source>
        <dbReference type="ARBA" id="ARBA00004613"/>
    </source>
</evidence>
<dbReference type="OMA" id="HIRNHRI"/>
<evidence type="ECO:0000256" key="6">
    <source>
        <dbReference type="ARBA" id="ARBA00022729"/>
    </source>
</evidence>
<organism evidence="13 14">
    <name type="scientific">Corvus moneduloides</name>
    <name type="common">New Caledonian crow</name>
    <dbReference type="NCBI Taxonomy" id="1196302"/>
    <lineage>
        <taxon>Eukaryota</taxon>
        <taxon>Metazoa</taxon>
        <taxon>Chordata</taxon>
        <taxon>Craniata</taxon>
        <taxon>Vertebrata</taxon>
        <taxon>Euteleostomi</taxon>
        <taxon>Archelosauria</taxon>
        <taxon>Archosauria</taxon>
        <taxon>Dinosauria</taxon>
        <taxon>Saurischia</taxon>
        <taxon>Theropoda</taxon>
        <taxon>Coelurosauria</taxon>
        <taxon>Aves</taxon>
        <taxon>Neognathae</taxon>
        <taxon>Neoaves</taxon>
        <taxon>Telluraves</taxon>
        <taxon>Australaves</taxon>
        <taxon>Passeriformes</taxon>
        <taxon>Corvoidea</taxon>
        <taxon>Corvidae</taxon>
        <taxon>Corvus</taxon>
    </lineage>
</organism>
<evidence type="ECO:0000256" key="4">
    <source>
        <dbReference type="ARBA" id="ARBA00022525"/>
    </source>
</evidence>
<feature type="signal peptide" evidence="9">
    <location>
        <begin position="1"/>
        <end position="20"/>
    </location>
</feature>
<dbReference type="Pfam" id="PF21479">
    <property type="entry name" value="DIKK1-2-4_C-subdom2"/>
    <property type="match status" value="1"/>
</dbReference>
<feature type="region of interest" description="Disordered" evidence="8">
    <location>
        <begin position="125"/>
        <end position="184"/>
    </location>
</feature>
<dbReference type="InterPro" id="IPR047304">
    <property type="entry name" value="Dkk1_Cys2"/>
</dbReference>
<evidence type="ECO:0000256" key="7">
    <source>
        <dbReference type="ARBA" id="ARBA00023157"/>
    </source>
</evidence>
<keyword evidence="6 9" id="KW-0732">Signal</keyword>
<dbReference type="Ensembl" id="ENSCMUT00000024119.2">
    <property type="protein sequence ID" value="ENSCMUP00000022476.2"/>
    <property type="gene ID" value="ENSCMUG00000013810.2"/>
</dbReference>
<dbReference type="AlphaFoldDB" id="A0A8C3ELZ4"/>
<dbReference type="CDD" id="cd23272">
    <property type="entry name" value="Dkk1_Cys2"/>
    <property type="match status" value="1"/>
</dbReference>
<evidence type="ECO:0000256" key="5">
    <source>
        <dbReference type="ARBA" id="ARBA00022687"/>
    </source>
</evidence>
<reference evidence="13" key="3">
    <citation type="submission" date="2025-09" db="UniProtKB">
        <authorList>
            <consortium name="Ensembl"/>
        </authorList>
    </citation>
    <scope>IDENTIFICATION</scope>
</reference>
<dbReference type="Proteomes" id="UP000694553">
    <property type="component" value="Unassembled WGS sequence"/>
</dbReference>
<evidence type="ECO:0000259" key="11">
    <source>
        <dbReference type="Pfam" id="PF21479"/>
    </source>
</evidence>
<dbReference type="PANTHER" id="PTHR12113:SF11">
    <property type="entry name" value="DICKKOPF-RELATED PROTEIN 1"/>
    <property type="match status" value="1"/>
</dbReference>
<protein>
    <submittedName>
        <fullName evidence="13">Dickkopf WNT signaling pathway inhibitor 1</fullName>
    </submittedName>
</protein>
<keyword evidence="7" id="KW-1015">Disulfide bond</keyword>
<keyword evidence="5" id="KW-0879">Wnt signaling pathway</keyword>
<proteinExistence type="inferred from homology"/>
<keyword evidence="3" id="KW-0217">Developmental protein</keyword>
<keyword evidence="14" id="KW-1185">Reference proteome</keyword>
<dbReference type="InterPro" id="IPR048500">
    <property type="entry name" value="DIKK1/2/4_C-subdom1"/>
</dbReference>
<feature type="domain" description="Dickkopf N-terminal cysteine-rich" evidence="10">
    <location>
        <begin position="68"/>
        <end position="117"/>
    </location>
</feature>
<feature type="domain" description="Dickkopf-related protein 1/2/4 C-terminal subdomain 1" evidence="12">
    <location>
        <begin position="335"/>
        <end position="364"/>
    </location>
</feature>
<accession>A0A8U7MZ50</accession>
<evidence type="ECO:0000256" key="8">
    <source>
        <dbReference type="SAM" id="MobiDB-lite"/>
    </source>
</evidence>
<dbReference type="PANTHER" id="PTHR12113">
    <property type="entry name" value="DICKKOPF3-LIKE 3"/>
    <property type="match status" value="1"/>
</dbReference>
<sequence length="415" mass="43635">MRGLVALLAALSCAAPAGRAAAPGGALSSNAIKGPPPGGAAEASAAPAPPFDGSNKAPPAATRQPFPCAEDEDCGPEEFCGGAARGGGAPLCLGCRRRRKRCLRDAMCCPGMTCSNGEGRAHLQLGPREGSGSHARLTAAPLPPQVSARPRSRPTERPSRRRRALRRCPDGRPRPPGYPLPKVRRPCCRDPAVPPEAAHPSLLFPGHQSRLRPCSAVPWDLAGSPILHLCPPWGSVQDALSAPPSPMGSVRDAPLSLLSPVESVRGAHRAPLTTGDKPGMPSLPVRWFGSDQSVGLINVGCPPCPISPVSDARDAHPVSPAPSPSIPRCPHAGEEGDFCLRSSDCAAGLCCARHFWSKICKPVLREGQVCTRHRRKGAHGLEIFQRCQCAEGLACRLQREHGPADASRLHTCQRH</sequence>
<evidence type="ECO:0000259" key="10">
    <source>
        <dbReference type="Pfam" id="PF04706"/>
    </source>
</evidence>